<dbReference type="NCBIfam" id="NF003433">
    <property type="entry name" value="PRK04949.1"/>
    <property type="match status" value="1"/>
</dbReference>
<keyword evidence="2 11" id="KW-0813">Transport</keyword>
<dbReference type="PANTHER" id="PTHR37468:SF1">
    <property type="entry name" value="SULFATE TRANSPORTER CYSZ"/>
    <property type="match status" value="1"/>
</dbReference>
<keyword evidence="3 11" id="KW-1003">Cell membrane</keyword>
<evidence type="ECO:0000256" key="9">
    <source>
        <dbReference type="ARBA" id="ARBA00023136"/>
    </source>
</evidence>
<dbReference type="InterPro" id="IPR050480">
    <property type="entry name" value="CysZ-like"/>
</dbReference>
<dbReference type="Proteomes" id="UP000253769">
    <property type="component" value="Unassembled WGS sequence"/>
</dbReference>
<keyword evidence="14" id="KW-1185">Reference proteome</keyword>
<comment type="caution">
    <text evidence="13">The sequence shown here is derived from an EMBL/GenBank/DDBJ whole genome shotgun (WGS) entry which is preliminary data.</text>
</comment>
<dbReference type="GO" id="GO:0005886">
    <property type="term" value="C:plasma membrane"/>
    <property type="evidence" value="ECO:0007669"/>
    <property type="project" value="UniProtKB-SubCell"/>
</dbReference>
<dbReference type="GO" id="GO:0000103">
    <property type="term" value="P:sulfate assimilation"/>
    <property type="evidence" value="ECO:0007669"/>
    <property type="project" value="InterPro"/>
</dbReference>
<evidence type="ECO:0000256" key="2">
    <source>
        <dbReference type="ARBA" id="ARBA00022448"/>
    </source>
</evidence>
<dbReference type="RefSeq" id="WP_114696945.1">
    <property type="nucleotide sequence ID" value="NZ_QQOH01000005.1"/>
</dbReference>
<dbReference type="GO" id="GO:0009675">
    <property type="term" value="F:high-affinity sulfate:proton symporter activity"/>
    <property type="evidence" value="ECO:0007669"/>
    <property type="project" value="TreeGrafter"/>
</dbReference>
<protein>
    <recommendedName>
        <fullName evidence="11">Sulfate transporter CysZ</fullName>
    </recommendedName>
</protein>
<comment type="function">
    <text evidence="11">High affinity, high specificity proton-dependent sulfate transporter, which mediates sulfate uptake. Provides the sulfur source for the cysteine synthesis pathway.</text>
</comment>
<evidence type="ECO:0000256" key="5">
    <source>
        <dbReference type="ARBA" id="ARBA00022605"/>
    </source>
</evidence>
<organism evidence="13 14">
    <name type="scientific">Motiliproteus coralliicola</name>
    <dbReference type="NCBI Taxonomy" id="2283196"/>
    <lineage>
        <taxon>Bacteria</taxon>
        <taxon>Pseudomonadati</taxon>
        <taxon>Pseudomonadota</taxon>
        <taxon>Gammaproteobacteria</taxon>
        <taxon>Oceanospirillales</taxon>
        <taxon>Oceanospirillaceae</taxon>
        <taxon>Motiliproteus</taxon>
    </lineage>
</organism>
<evidence type="ECO:0000256" key="3">
    <source>
        <dbReference type="ARBA" id="ARBA00022475"/>
    </source>
</evidence>
<evidence type="ECO:0000256" key="10">
    <source>
        <dbReference type="ARBA" id="ARBA00023192"/>
    </source>
</evidence>
<sequence>MAGNPFRGAIYLLRGAKMLTEPGLRQFIILPLLINVLLFSLAIYLLSEYFSVWLDYWMGFVPDWLSFLDWLVWPFFALLVLVVVYFSFGMMANFIAAPFNGILSEKVEQRLRGMPIQDEGWKGLLASIPRALAREAAKWAYYLPRLLVLLLALFIPVVGPILWILFGAWMMAIQYCDYPMDNNRVRFGEMKRLLKTQRLSSLGFGGLVSAAMMVPVLNLLVMPAAVIGATLFWVEEYAPTTTSSPSAAGKPILPHSEADTRR</sequence>
<dbReference type="GO" id="GO:0019344">
    <property type="term" value="P:cysteine biosynthetic process"/>
    <property type="evidence" value="ECO:0007669"/>
    <property type="project" value="UniProtKB-UniRule"/>
</dbReference>
<accession>A0A369WB30</accession>
<evidence type="ECO:0000256" key="6">
    <source>
        <dbReference type="ARBA" id="ARBA00022692"/>
    </source>
</evidence>
<keyword evidence="10 11" id="KW-0198">Cysteine biosynthesis</keyword>
<gene>
    <name evidence="11" type="primary">cysZ</name>
    <name evidence="13" type="ORF">DV711_17080</name>
</gene>
<comment type="similarity">
    <text evidence="11">Belongs to the CysZ family.</text>
</comment>
<keyword evidence="4 11" id="KW-0997">Cell inner membrane</keyword>
<feature type="transmembrane region" description="Helical" evidence="11">
    <location>
        <begin position="201"/>
        <end position="234"/>
    </location>
</feature>
<keyword evidence="6 11" id="KW-0812">Transmembrane</keyword>
<dbReference type="InterPro" id="IPR059112">
    <property type="entry name" value="CysZ/EI24"/>
</dbReference>
<comment type="caution">
    <text evidence="11">Lacks conserved residue(s) required for the propagation of feature annotation.</text>
</comment>
<evidence type="ECO:0000313" key="14">
    <source>
        <dbReference type="Proteomes" id="UP000253769"/>
    </source>
</evidence>
<feature type="transmembrane region" description="Helical" evidence="11">
    <location>
        <begin position="27"/>
        <end position="47"/>
    </location>
</feature>
<dbReference type="PANTHER" id="PTHR37468">
    <property type="entry name" value="SULFATE TRANSPORTER CYSZ"/>
    <property type="match status" value="1"/>
</dbReference>
<dbReference type="OrthoDB" id="5292355at2"/>
<evidence type="ECO:0000256" key="12">
    <source>
        <dbReference type="SAM" id="MobiDB-lite"/>
    </source>
</evidence>
<reference evidence="13 14" key="1">
    <citation type="submission" date="2018-07" db="EMBL/GenBank/DDBJ databases">
        <title>Motiliproteus coralliicola sp. nov., a bacterium isolated from Coral.</title>
        <authorList>
            <person name="Wang G."/>
        </authorList>
    </citation>
    <scope>NUCLEOTIDE SEQUENCE [LARGE SCALE GENOMIC DNA]</scope>
    <source>
        <strain evidence="13 14">C34</strain>
    </source>
</reference>
<evidence type="ECO:0000256" key="4">
    <source>
        <dbReference type="ARBA" id="ARBA00022519"/>
    </source>
</evidence>
<evidence type="ECO:0000313" key="13">
    <source>
        <dbReference type="EMBL" id="RDE18369.1"/>
    </source>
</evidence>
<keyword evidence="5 11" id="KW-0028">Amino-acid biosynthesis</keyword>
<comment type="subcellular location">
    <subcellularLocation>
        <location evidence="11">Cell inner membrane</location>
        <topology evidence="11">Multi-pass membrane protein</topology>
    </subcellularLocation>
    <subcellularLocation>
        <location evidence="1">Membrane</location>
        <topology evidence="1">Multi-pass membrane protein</topology>
    </subcellularLocation>
</comment>
<feature type="transmembrane region" description="Helical" evidence="11">
    <location>
        <begin position="67"/>
        <end position="88"/>
    </location>
</feature>
<proteinExistence type="inferred from homology"/>
<dbReference type="EMBL" id="QQOH01000005">
    <property type="protein sequence ID" value="RDE18369.1"/>
    <property type="molecule type" value="Genomic_DNA"/>
</dbReference>
<feature type="region of interest" description="Disordered" evidence="12">
    <location>
        <begin position="241"/>
        <end position="262"/>
    </location>
</feature>
<keyword evidence="9 11" id="KW-0472">Membrane</keyword>
<evidence type="ECO:0000256" key="8">
    <source>
        <dbReference type="ARBA" id="ARBA00023032"/>
    </source>
</evidence>
<keyword evidence="7 11" id="KW-1133">Transmembrane helix</keyword>
<evidence type="ECO:0000256" key="1">
    <source>
        <dbReference type="ARBA" id="ARBA00004141"/>
    </source>
</evidence>
<dbReference type="InterPro" id="IPR022985">
    <property type="entry name" value="Sulfate_CysZ"/>
</dbReference>
<evidence type="ECO:0000256" key="7">
    <source>
        <dbReference type="ARBA" id="ARBA00022989"/>
    </source>
</evidence>
<name>A0A369WB30_9GAMM</name>
<dbReference type="HAMAP" id="MF_00468">
    <property type="entry name" value="CysZ"/>
    <property type="match status" value="1"/>
</dbReference>
<keyword evidence="8 11" id="KW-0764">Sulfate transport</keyword>
<evidence type="ECO:0000256" key="11">
    <source>
        <dbReference type="HAMAP-Rule" id="MF_00468"/>
    </source>
</evidence>
<dbReference type="AlphaFoldDB" id="A0A369WB30"/>
<dbReference type="Pfam" id="PF07264">
    <property type="entry name" value="EI24"/>
    <property type="match status" value="1"/>
</dbReference>